<dbReference type="RefSeq" id="XP_043048943.1">
    <property type="nucleotide sequence ID" value="XM_043191636.1"/>
</dbReference>
<dbReference type="GeneID" id="66114187"/>
<reference evidence="7" key="1">
    <citation type="submission" date="2021-03" db="EMBL/GenBank/DDBJ databases">
        <authorList>
            <person name="Palmer J.M."/>
        </authorList>
    </citation>
    <scope>NUCLEOTIDE SEQUENCE</scope>
    <source>
        <strain evidence="7">ARV_011</strain>
    </source>
</reference>
<evidence type="ECO:0000256" key="2">
    <source>
        <dbReference type="ARBA" id="ARBA00023015"/>
    </source>
</evidence>
<keyword evidence="1" id="KW-0862">Zinc</keyword>
<gene>
    <name evidence="7" type="ORF">KQ657_000813</name>
</gene>
<evidence type="ECO:0000313" key="8">
    <source>
        <dbReference type="Proteomes" id="UP000790833"/>
    </source>
</evidence>
<evidence type="ECO:0000256" key="4">
    <source>
        <dbReference type="ARBA" id="ARBA00023242"/>
    </source>
</evidence>
<feature type="domain" description="Zn(2)-C6 fungal-type" evidence="6">
    <location>
        <begin position="352"/>
        <end position="384"/>
    </location>
</feature>
<dbReference type="EMBL" id="JAHMUF010000012">
    <property type="protein sequence ID" value="KAG7193395.1"/>
    <property type="molecule type" value="Genomic_DNA"/>
</dbReference>
<dbReference type="InterPro" id="IPR001138">
    <property type="entry name" value="Zn2Cys6_DnaBD"/>
</dbReference>
<accession>A0A9P8AI59</accession>
<dbReference type="CDD" id="cd00067">
    <property type="entry name" value="GAL4"/>
    <property type="match status" value="1"/>
</dbReference>
<keyword evidence="8" id="KW-1185">Reference proteome</keyword>
<dbReference type="GO" id="GO:0000981">
    <property type="term" value="F:DNA-binding transcription factor activity, RNA polymerase II-specific"/>
    <property type="evidence" value="ECO:0007669"/>
    <property type="project" value="InterPro"/>
</dbReference>
<dbReference type="Gene3D" id="4.10.240.10">
    <property type="entry name" value="Zn(2)-C6 fungal-type DNA-binding domain"/>
    <property type="match status" value="2"/>
</dbReference>
<dbReference type="PROSITE" id="PS50048">
    <property type="entry name" value="ZN2_CY6_FUNGAL_2"/>
    <property type="match status" value="1"/>
</dbReference>
<dbReference type="InterPro" id="IPR036864">
    <property type="entry name" value="Zn2-C6_fun-type_DNA-bd_sf"/>
</dbReference>
<dbReference type="GO" id="GO:0008270">
    <property type="term" value="F:zinc ion binding"/>
    <property type="evidence" value="ECO:0007669"/>
    <property type="project" value="InterPro"/>
</dbReference>
<dbReference type="OrthoDB" id="4036575at2759"/>
<dbReference type="PANTHER" id="PTHR31668">
    <property type="entry name" value="GLUCOSE TRANSPORT TRANSCRIPTION REGULATOR RGT1-RELATED-RELATED"/>
    <property type="match status" value="1"/>
</dbReference>
<feature type="compositionally biased region" description="Polar residues" evidence="5">
    <location>
        <begin position="294"/>
        <end position="332"/>
    </location>
</feature>
<evidence type="ECO:0000259" key="6">
    <source>
        <dbReference type="PROSITE" id="PS50048"/>
    </source>
</evidence>
<keyword evidence="2" id="KW-0805">Transcription regulation</keyword>
<dbReference type="Proteomes" id="UP000790833">
    <property type="component" value="Unassembled WGS sequence"/>
</dbReference>
<dbReference type="PROSITE" id="PS00463">
    <property type="entry name" value="ZN2_CY6_FUNGAL_1"/>
    <property type="match status" value="1"/>
</dbReference>
<feature type="region of interest" description="Disordered" evidence="5">
    <location>
        <begin position="1"/>
        <end position="39"/>
    </location>
</feature>
<keyword evidence="4" id="KW-0539">Nucleus</keyword>
<dbReference type="InterPro" id="IPR050797">
    <property type="entry name" value="Carb_Metab_Trans_Reg"/>
</dbReference>
<evidence type="ECO:0000256" key="1">
    <source>
        <dbReference type="ARBA" id="ARBA00022833"/>
    </source>
</evidence>
<keyword evidence="3" id="KW-0804">Transcription</keyword>
<feature type="compositionally biased region" description="Polar residues" evidence="5">
    <location>
        <begin position="22"/>
        <end position="36"/>
    </location>
</feature>
<evidence type="ECO:0000256" key="5">
    <source>
        <dbReference type="SAM" id="MobiDB-lite"/>
    </source>
</evidence>
<dbReference type="SUPFAM" id="SSF57701">
    <property type="entry name" value="Zn2/Cys6 DNA-binding domain"/>
    <property type="match status" value="2"/>
</dbReference>
<name>A0A9P8AI59_9ASCO</name>
<dbReference type="AlphaFoldDB" id="A0A9P8AI59"/>
<evidence type="ECO:0000313" key="7">
    <source>
        <dbReference type="EMBL" id="KAG7193395.1"/>
    </source>
</evidence>
<comment type="caution">
    <text evidence="7">The sequence shown here is derived from an EMBL/GenBank/DDBJ whole genome shotgun (WGS) entry which is preliminary data.</text>
</comment>
<organism evidence="7 8">
    <name type="scientific">Scheffersomyces spartinae</name>
    <dbReference type="NCBI Taxonomy" id="45513"/>
    <lineage>
        <taxon>Eukaryota</taxon>
        <taxon>Fungi</taxon>
        <taxon>Dikarya</taxon>
        <taxon>Ascomycota</taxon>
        <taxon>Saccharomycotina</taxon>
        <taxon>Pichiomycetes</taxon>
        <taxon>Debaryomycetaceae</taxon>
        <taxon>Scheffersomyces</taxon>
    </lineage>
</organism>
<sequence length="385" mass="41529">MGIQLRTVKHNSAKEDFPNVHYTPTQSPFHATTPPSQKEKVPASSAIVLPPIHFLPTIHKSGSSLLPPLHIASPISPPSSYAKLTEYNLTSMGKNPDAVSLPSLTSSASIASSSGSISPIGSPHVKTINILNQAANIVASKESKSFSIKNSPKRRQRLGPSCDSCRVRKVKCNADIVIVLKDMAGTAETSALYNDVDFTPLLKQEVTSIPLDTEYLLLASHNKLIKFKPCTNCTARTIDCCFSKGFTKEDMLHKKPSETVSSFRPPASDFTSAKSSSLLVSKKRKISAVDSDTDTTLKQSPSASMTTYSSPVASESQEDNTTAPRSSATTMSPLPIPVLIPIPALDGSRRSSCAGCRKRKVKCVYNEETNMCHGCFKKGHECLFT</sequence>
<proteinExistence type="predicted"/>
<protein>
    <recommendedName>
        <fullName evidence="6">Zn(2)-C6 fungal-type domain-containing protein</fullName>
    </recommendedName>
</protein>
<evidence type="ECO:0000256" key="3">
    <source>
        <dbReference type="ARBA" id="ARBA00023163"/>
    </source>
</evidence>
<feature type="region of interest" description="Disordered" evidence="5">
    <location>
        <begin position="290"/>
        <end position="332"/>
    </location>
</feature>